<organism evidence="2 3">
    <name type="scientific">Thiohalocapsa halophila</name>
    <dbReference type="NCBI Taxonomy" id="69359"/>
    <lineage>
        <taxon>Bacteria</taxon>
        <taxon>Pseudomonadati</taxon>
        <taxon>Pseudomonadota</taxon>
        <taxon>Gammaproteobacteria</taxon>
        <taxon>Chromatiales</taxon>
        <taxon>Chromatiaceae</taxon>
        <taxon>Thiohalocapsa</taxon>
    </lineage>
</organism>
<protein>
    <submittedName>
        <fullName evidence="2">Uncharacterized protein</fullName>
    </submittedName>
</protein>
<evidence type="ECO:0000313" key="3">
    <source>
        <dbReference type="Proteomes" id="UP000748752"/>
    </source>
</evidence>
<evidence type="ECO:0000256" key="1">
    <source>
        <dbReference type="SAM" id="Phobius"/>
    </source>
</evidence>
<accession>A0ABS1CFT9</accession>
<feature type="transmembrane region" description="Helical" evidence="1">
    <location>
        <begin position="71"/>
        <end position="94"/>
    </location>
</feature>
<dbReference type="Proteomes" id="UP000748752">
    <property type="component" value="Unassembled WGS sequence"/>
</dbReference>
<keyword evidence="1" id="KW-0812">Transmembrane</keyword>
<gene>
    <name evidence="2" type="ORF">CKO31_08325</name>
</gene>
<reference evidence="2 3" key="1">
    <citation type="journal article" date="2020" name="Microorganisms">
        <title>Osmotic Adaptation and Compatible Solute Biosynthesis of Phototrophic Bacteria as Revealed from Genome Analyses.</title>
        <authorList>
            <person name="Imhoff J.F."/>
            <person name="Rahn T."/>
            <person name="Kunzel S."/>
            <person name="Keller A."/>
            <person name="Neulinger S.C."/>
        </authorList>
    </citation>
    <scope>NUCLEOTIDE SEQUENCE [LARGE SCALE GENOMIC DNA]</scope>
    <source>
        <strain evidence="2 3">DSM 6210</strain>
    </source>
</reference>
<sequence length="152" mass="15793">MIDSLDSPNLILHLLDAAGHPLAADEALDRTAALRHELRESGVVLSVAPTARAPVRCASEALPAHGGLVELSAVALAVLPPMLPALLAVLRAWLQRNPGVRMALQVMGDDTGKAHDPTVLDPADEATLIASLQRHLDECWGDAASDAASPAA</sequence>
<dbReference type="EMBL" id="NRRV01000015">
    <property type="protein sequence ID" value="MBK1630749.1"/>
    <property type="molecule type" value="Genomic_DNA"/>
</dbReference>
<comment type="caution">
    <text evidence="2">The sequence shown here is derived from an EMBL/GenBank/DDBJ whole genome shotgun (WGS) entry which is preliminary data.</text>
</comment>
<name>A0ABS1CFT9_9GAMM</name>
<proteinExistence type="predicted"/>
<keyword evidence="1" id="KW-1133">Transmembrane helix</keyword>
<keyword evidence="3" id="KW-1185">Reference proteome</keyword>
<keyword evidence="1" id="KW-0472">Membrane</keyword>
<evidence type="ECO:0000313" key="2">
    <source>
        <dbReference type="EMBL" id="MBK1630749.1"/>
    </source>
</evidence>
<dbReference type="RefSeq" id="WP_200235923.1">
    <property type="nucleotide sequence ID" value="NZ_NRRV01000015.1"/>
</dbReference>